<sequence>EADTHRPQPRTSARLAALRTKKRDVEHGARSEAQSGSGSKQKRRHVGDSDAEDNGATPSPVPSKKRKLPALFDSMLDSVAVKAGRSAMPVAGPLNSRSLPTRGPATASRDVGVGKQGKKKGRTA</sequence>
<evidence type="ECO:0000313" key="3">
    <source>
        <dbReference type="Proteomes" id="UP000298061"/>
    </source>
</evidence>
<evidence type="ECO:0000256" key="1">
    <source>
        <dbReference type="SAM" id="MobiDB-lite"/>
    </source>
</evidence>
<feature type="region of interest" description="Disordered" evidence="1">
    <location>
        <begin position="1"/>
        <end position="69"/>
    </location>
</feature>
<evidence type="ECO:0000313" key="2">
    <source>
        <dbReference type="EMBL" id="TFY80094.1"/>
    </source>
</evidence>
<protein>
    <submittedName>
        <fullName evidence="2">Uncharacterized protein</fullName>
    </submittedName>
</protein>
<comment type="caution">
    <text evidence="2">The sequence shown here is derived from an EMBL/GenBank/DDBJ whole genome shotgun (WGS) entry which is preliminary data.</text>
</comment>
<accession>A0A4Z0A0V5</accession>
<feature type="region of interest" description="Disordered" evidence="1">
    <location>
        <begin position="86"/>
        <end position="124"/>
    </location>
</feature>
<keyword evidence="3" id="KW-1185">Reference proteome</keyword>
<name>A0A4Z0A0V5_9AGAM</name>
<gene>
    <name evidence="2" type="ORF">EWM64_g3917</name>
</gene>
<organism evidence="2 3">
    <name type="scientific">Hericium alpestre</name>
    <dbReference type="NCBI Taxonomy" id="135208"/>
    <lineage>
        <taxon>Eukaryota</taxon>
        <taxon>Fungi</taxon>
        <taxon>Dikarya</taxon>
        <taxon>Basidiomycota</taxon>
        <taxon>Agaricomycotina</taxon>
        <taxon>Agaricomycetes</taxon>
        <taxon>Russulales</taxon>
        <taxon>Hericiaceae</taxon>
        <taxon>Hericium</taxon>
    </lineage>
</organism>
<dbReference type="AlphaFoldDB" id="A0A4Z0A0V5"/>
<feature type="non-terminal residue" evidence="2">
    <location>
        <position position="1"/>
    </location>
</feature>
<dbReference type="Proteomes" id="UP000298061">
    <property type="component" value="Unassembled WGS sequence"/>
</dbReference>
<proteinExistence type="predicted"/>
<reference evidence="2 3" key="1">
    <citation type="submission" date="2019-02" db="EMBL/GenBank/DDBJ databases">
        <title>Genome sequencing of the rare red list fungi Hericium alpestre (H. flagellum).</title>
        <authorList>
            <person name="Buettner E."/>
            <person name="Kellner H."/>
        </authorList>
    </citation>
    <scope>NUCLEOTIDE SEQUENCE [LARGE SCALE GENOMIC DNA]</scope>
    <source>
        <strain evidence="2 3">DSM 108284</strain>
    </source>
</reference>
<dbReference type="EMBL" id="SFCI01000393">
    <property type="protein sequence ID" value="TFY80094.1"/>
    <property type="molecule type" value="Genomic_DNA"/>
</dbReference>